<sequence>MQLTVNIIVLSSIYALIACGYVLVYRVSRVLNLAHGELMMVGSYLLLTTAWMFSSSPFTAIVAAIVLSLVVGVMVYVFLMRKMTGEMVLAAVLTTVALGILLRGLMVLIWSAQQQYPGQALGFSNPALALPGGARISLFAAILVGTTAFVYAALFTFLRFGAWGVRMRAAGQNPLLAAQRGINLNAIYALAWGLSTLTGALAGMLISLDSGLTSSMAIIGLKAFPAALVGGLDSLVGAIVGALIIGACEVLSIQYIDPLLSDVIPFIVLIAMLAVRPWGLFGTREELDRV</sequence>
<evidence type="ECO:0000256" key="6">
    <source>
        <dbReference type="ARBA" id="ARBA00022989"/>
    </source>
</evidence>
<evidence type="ECO:0000256" key="2">
    <source>
        <dbReference type="ARBA" id="ARBA00022448"/>
    </source>
</evidence>
<evidence type="ECO:0000256" key="4">
    <source>
        <dbReference type="ARBA" id="ARBA00022692"/>
    </source>
</evidence>
<proteinExistence type="inferred from homology"/>
<dbReference type="GO" id="GO:0006865">
    <property type="term" value="P:amino acid transport"/>
    <property type="evidence" value="ECO:0007669"/>
    <property type="project" value="UniProtKB-KW"/>
</dbReference>
<evidence type="ECO:0000256" key="8">
    <source>
        <dbReference type="ARBA" id="ARBA00037998"/>
    </source>
</evidence>
<dbReference type="GO" id="GO:0005886">
    <property type="term" value="C:plasma membrane"/>
    <property type="evidence" value="ECO:0007669"/>
    <property type="project" value="UniProtKB-SubCell"/>
</dbReference>
<dbReference type="PANTHER" id="PTHR11795">
    <property type="entry name" value="BRANCHED-CHAIN AMINO ACID TRANSPORT SYSTEM PERMEASE PROTEIN LIVH"/>
    <property type="match status" value="1"/>
</dbReference>
<dbReference type="GO" id="GO:0022857">
    <property type="term" value="F:transmembrane transporter activity"/>
    <property type="evidence" value="ECO:0007669"/>
    <property type="project" value="InterPro"/>
</dbReference>
<dbReference type="RefSeq" id="WP_086088812.1">
    <property type="nucleotide sequence ID" value="NZ_CP021112.1"/>
</dbReference>
<reference evidence="9 10" key="1">
    <citation type="submission" date="2017-05" db="EMBL/GenBank/DDBJ databases">
        <title>Full genome sequence of Pseudorhodoplanes sinuspersici.</title>
        <authorList>
            <person name="Dastgheib S.M.M."/>
            <person name="Shavandi M."/>
            <person name="Tirandaz H."/>
        </authorList>
    </citation>
    <scope>NUCLEOTIDE SEQUENCE [LARGE SCALE GENOMIC DNA]</scope>
    <source>
        <strain evidence="9 10">RIPI110</strain>
    </source>
</reference>
<evidence type="ECO:0000313" key="10">
    <source>
        <dbReference type="Proteomes" id="UP000194137"/>
    </source>
</evidence>
<dbReference type="CDD" id="cd06582">
    <property type="entry name" value="TM_PBP1_LivH_like"/>
    <property type="match status" value="1"/>
</dbReference>
<evidence type="ECO:0000256" key="1">
    <source>
        <dbReference type="ARBA" id="ARBA00004651"/>
    </source>
</evidence>
<organism evidence="9 10">
    <name type="scientific">Pseudorhodoplanes sinuspersici</name>
    <dbReference type="NCBI Taxonomy" id="1235591"/>
    <lineage>
        <taxon>Bacteria</taxon>
        <taxon>Pseudomonadati</taxon>
        <taxon>Pseudomonadota</taxon>
        <taxon>Alphaproteobacteria</taxon>
        <taxon>Hyphomicrobiales</taxon>
        <taxon>Pseudorhodoplanes</taxon>
    </lineage>
</organism>
<accession>A0A1W6ZT04</accession>
<keyword evidence="7" id="KW-0472">Membrane</keyword>
<name>A0A1W6ZT04_9HYPH</name>
<dbReference type="OrthoDB" id="9779023at2"/>
<dbReference type="STRING" id="1235591.CAK95_16000"/>
<dbReference type="KEGG" id="psin:CAK95_16000"/>
<dbReference type="EMBL" id="CP021112">
    <property type="protein sequence ID" value="ARQ00416.1"/>
    <property type="molecule type" value="Genomic_DNA"/>
</dbReference>
<gene>
    <name evidence="9" type="ORF">CAK95_16000</name>
</gene>
<keyword evidence="5" id="KW-0029">Amino-acid transport</keyword>
<keyword evidence="6" id="KW-1133">Transmembrane helix</keyword>
<keyword evidence="2" id="KW-0813">Transport</keyword>
<dbReference type="InterPro" id="IPR052157">
    <property type="entry name" value="BCAA_transport_permease"/>
</dbReference>
<dbReference type="PANTHER" id="PTHR11795:SF451">
    <property type="entry name" value="ABC TRANSPORTER PERMEASE PROTEIN"/>
    <property type="match status" value="1"/>
</dbReference>
<keyword evidence="10" id="KW-1185">Reference proteome</keyword>
<evidence type="ECO:0000313" key="9">
    <source>
        <dbReference type="EMBL" id="ARQ00416.1"/>
    </source>
</evidence>
<evidence type="ECO:0000256" key="3">
    <source>
        <dbReference type="ARBA" id="ARBA00022475"/>
    </source>
</evidence>
<dbReference type="AlphaFoldDB" id="A0A1W6ZT04"/>
<dbReference type="InterPro" id="IPR001851">
    <property type="entry name" value="ABC_transp_permease"/>
</dbReference>
<comment type="similarity">
    <text evidence="8">Belongs to the binding-protein-dependent transport system permease family. LivHM subfamily.</text>
</comment>
<evidence type="ECO:0000256" key="5">
    <source>
        <dbReference type="ARBA" id="ARBA00022970"/>
    </source>
</evidence>
<dbReference type="Proteomes" id="UP000194137">
    <property type="component" value="Chromosome"/>
</dbReference>
<protein>
    <submittedName>
        <fullName evidence="9">Uncharacterized protein</fullName>
    </submittedName>
</protein>
<dbReference type="Pfam" id="PF02653">
    <property type="entry name" value="BPD_transp_2"/>
    <property type="match status" value="1"/>
</dbReference>
<keyword evidence="3" id="KW-1003">Cell membrane</keyword>
<evidence type="ECO:0000256" key="7">
    <source>
        <dbReference type="ARBA" id="ARBA00023136"/>
    </source>
</evidence>
<keyword evidence="4" id="KW-0812">Transmembrane</keyword>
<comment type="subcellular location">
    <subcellularLocation>
        <location evidence="1">Cell membrane</location>
        <topology evidence="1">Multi-pass membrane protein</topology>
    </subcellularLocation>
</comment>